<dbReference type="WBParaSite" id="Hba_20438">
    <property type="protein sequence ID" value="Hba_20438"/>
    <property type="gene ID" value="Hba_20438"/>
</dbReference>
<reference evidence="2" key="1">
    <citation type="submission" date="2016-11" db="UniProtKB">
        <authorList>
            <consortium name="WormBaseParasite"/>
        </authorList>
    </citation>
    <scope>IDENTIFICATION</scope>
</reference>
<proteinExistence type="predicted"/>
<sequence>MRPSVVMQQNDLPTSLSSKWSFVFNCIEQISQLTTLVLGSNRLTWLKEFIKQHILNIPPDALKDFFWRECLALPLMLLAVWGLPMNVCV</sequence>
<evidence type="ECO:0000313" key="1">
    <source>
        <dbReference type="Proteomes" id="UP000095283"/>
    </source>
</evidence>
<keyword evidence="1" id="KW-1185">Reference proteome</keyword>
<accession>A0A1I7XRJ8</accession>
<dbReference type="Proteomes" id="UP000095283">
    <property type="component" value="Unplaced"/>
</dbReference>
<dbReference type="AlphaFoldDB" id="A0A1I7XRJ8"/>
<organism evidence="1 2">
    <name type="scientific">Heterorhabditis bacteriophora</name>
    <name type="common">Entomopathogenic nematode worm</name>
    <dbReference type="NCBI Taxonomy" id="37862"/>
    <lineage>
        <taxon>Eukaryota</taxon>
        <taxon>Metazoa</taxon>
        <taxon>Ecdysozoa</taxon>
        <taxon>Nematoda</taxon>
        <taxon>Chromadorea</taxon>
        <taxon>Rhabditida</taxon>
        <taxon>Rhabditina</taxon>
        <taxon>Rhabditomorpha</taxon>
        <taxon>Strongyloidea</taxon>
        <taxon>Heterorhabditidae</taxon>
        <taxon>Heterorhabditis</taxon>
    </lineage>
</organism>
<protein>
    <submittedName>
        <fullName evidence="2">Uncharacterized protein</fullName>
    </submittedName>
</protein>
<name>A0A1I7XRJ8_HETBA</name>
<evidence type="ECO:0000313" key="2">
    <source>
        <dbReference type="WBParaSite" id="Hba_20438"/>
    </source>
</evidence>